<feature type="domain" description="Amidohydrolase-related" evidence="6">
    <location>
        <begin position="52"/>
        <end position="425"/>
    </location>
</feature>
<dbReference type="GO" id="GO:0006145">
    <property type="term" value="P:purine nucleobase catabolic process"/>
    <property type="evidence" value="ECO:0007669"/>
    <property type="project" value="TreeGrafter"/>
</dbReference>
<dbReference type="Pfam" id="PF01979">
    <property type="entry name" value="Amidohydro_1"/>
    <property type="match status" value="1"/>
</dbReference>
<keyword evidence="5 7" id="KW-0378">Hydrolase</keyword>
<dbReference type="HOGENOM" id="CLU_015572_1_1_10"/>
<dbReference type="NCBIfam" id="NF006688">
    <property type="entry name" value="PRK09236.1"/>
    <property type="match status" value="1"/>
</dbReference>
<evidence type="ECO:0000256" key="3">
    <source>
        <dbReference type="ARBA" id="ARBA00010286"/>
    </source>
</evidence>
<organism evidence="7 8">
    <name type="scientific">Prevotella multiformis DSM 16608</name>
    <dbReference type="NCBI Taxonomy" id="888743"/>
    <lineage>
        <taxon>Bacteria</taxon>
        <taxon>Pseudomonadati</taxon>
        <taxon>Bacteroidota</taxon>
        <taxon>Bacteroidia</taxon>
        <taxon>Bacteroidales</taxon>
        <taxon>Prevotellaceae</taxon>
        <taxon>Prevotella</taxon>
    </lineage>
</organism>
<dbReference type="GO" id="GO:0005737">
    <property type="term" value="C:cytoplasm"/>
    <property type="evidence" value="ECO:0007669"/>
    <property type="project" value="TreeGrafter"/>
</dbReference>
<dbReference type="GO" id="GO:0004151">
    <property type="term" value="F:dihydroorotase activity"/>
    <property type="evidence" value="ECO:0007669"/>
    <property type="project" value="UniProtKB-EC"/>
</dbReference>
<dbReference type="InterPro" id="IPR006680">
    <property type="entry name" value="Amidohydro-rel"/>
</dbReference>
<evidence type="ECO:0000259" key="6">
    <source>
        <dbReference type="Pfam" id="PF01979"/>
    </source>
</evidence>
<protein>
    <submittedName>
        <fullName evidence="7">Amidohydrolase family protein</fullName>
        <ecNumber evidence="7">3.5.2.3</ecNumber>
    </submittedName>
</protein>
<keyword evidence="4" id="KW-0479">Metal-binding</keyword>
<keyword evidence="8" id="KW-1185">Reference proteome</keyword>
<dbReference type="eggNOG" id="COG0044">
    <property type="taxonomic scope" value="Bacteria"/>
</dbReference>
<evidence type="ECO:0000313" key="8">
    <source>
        <dbReference type="Proteomes" id="UP000005697"/>
    </source>
</evidence>
<dbReference type="RefSeq" id="WP_007368235.1">
    <property type="nucleotide sequence ID" value="NZ_GL872283.1"/>
</dbReference>
<dbReference type="AlphaFoldDB" id="F0F535"/>
<dbReference type="STRING" id="888743.HMPREF9141_0701"/>
<accession>F0F535</accession>
<dbReference type="InterPro" id="IPR050138">
    <property type="entry name" value="DHOase/Allantoinase_Hydrolase"/>
</dbReference>
<gene>
    <name evidence="7" type="primary">pyrC</name>
    <name evidence="7" type="ORF">HMPREF9141_0701</name>
</gene>
<evidence type="ECO:0000256" key="1">
    <source>
        <dbReference type="ARBA" id="ARBA00001947"/>
    </source>
</evidence>
<dbReference type="Gene3D" id="2.30.40.10">
    <property type="entry name" value="Urease, subunit C, domain 1"/>
    <property type="match status" value="1"/>
</dbReference>
<comment type="cofactor">
    <cofactor evidence="1">
        <name>Zn(2+)</name>
        <dbReference type="ChEBI" id="CHEBI:29105"/>
    </cofactor>
</comment>
<dbReference type="CDD" id="cd01318">
    <property type="entry name" value="DHOase_IIb"/>
    <property type="match status" value="1"/>
</dbReference>
<dbReference type="GO" id="GO:0046872">
    <property type="term" value="F:metal ion binding"/>
    <property type="evidence" value="ECO:0007669"/>
    <property type="project" value="UniProtKB-KW"/>
</dbReference>
<evidence type="ECO:0000256" key="4">
    <source>
        <dbReference type="ARBA" id="ARBA00022723"/>
    </source>
</evidence>
<dbReference type="SUPFAM" id="SSF51556">
    <property type="entry name" value="Metallo-dependent hydrolases"/>
    <property type="match status" value="1"/>
</dbReference>
<evidence type="ECO:0000313" key="7">
    <source>
        <dbReference type="EMBL" id="EGC20797.1"/>
    </source>
</evidence>
<reference evidence="7 8" key="1">
    <citation type="submission" date="2011-01" db="EMBL/GenBank/DDBJ databases">
        <authorList>
            <person name="Muzny D."/>
            <person name="Qin X."/>
            <person name="Deng J."/>
            <person name="Jiang H."/>
            <person name="Liu Y."/>
            <person name="Qu J."/>
            <person name="Song X.-Z."/>
            <person name="Zhang L."/>
            <person name="Thornton R."/>
            <person name="Coyle M."/>
            <person name="Francisco L."/>
            <person name="Jackson L."/>
            <person name="Javaid M."/>
            <person name="Korchina V."/>
            <person name="Kovar C."/>
            <person name="Mata R."/>
            <person name="Mathew T."/>
            <person name="Ngo R."/>
            <person name="Nguyen L."/>
            <person name="Nguyen N."/>
            <person name="Okwuonu G."/>
            <person name="Ongeri F."/>
            <person name="Pham C."/>
            <person name="Simmons D."/>
            <person name="Wilczek-Boney K."/>
            <person name="Hale W."/>
            <person name="Jakkamsetti A."/>
            <person name="Pham P."/>
            <person name="Ruth R."/>
            <person name="San Lucas F."/>
            <person name="Warren J."/>
            <person name="Zhang J."/>
            <person name="Zhao Z."/>
            <person name="Zhou C."/>
            <person name="Zhu D."/>
            <person name="Lee S."/>
            <person name="Bess C."/>
            <person name="Blankenburg K."/>
            <person name="Forbes L."/>
            <person name="Fu Q."/>
            <person name="Gubbala S."/>
            <person name="Hirani K."/>
            <person name="Jayaseelan J.C."/>
            <person name="Lara F."/>
            <person name="Munidasa M."/>
            <person name="Palculict T."/>
            <person name="Patil S."/>
            <person name="Pu L.-L."/>
            <person name="Saada N."/>
            <person name="Tang L."/>
            <person name="Weissenberger G."/>
            <person name="Zhu Y."/>
            <person name="Hemphill L."/>
            <person name="Shang Y."/>
            <person name="Youmans B."/>
            <person name="Ayvaz T."/>
            <person name="Ross M."/>
            <person name="Santibanez J."/>
            <person name="Aqrawi P."/>
            <person name="Gross S."/>
            <person name="Joshi V."/>
            <person name="Fowler G."/>
            <person name="Nazareth L."/>
            <person name="Reid J."/>
            <person name="Worley K."/>
            <person name="Petrosino J."/>
            <person name="Highlander S."/>
            <person name="Gibbs R."/>
        </authorList>
    </citation>
    <scope>NUCLEOTIDE SEQUENCE [LARGE SCALE GENOMIC DNA]</scope>
    <source>
        <strain evidence="7 8">DSM 16608</strain>
    </source>
</reference>
<comment type="caution">
    <text evidence="7">The sequence shown here is derived from an EMBL/GenBank/DDBJ whole genome shotgun (WGS) entry which is preliminary data.</text>
</comment>
<dbReference type="PANTHER" id="PTHR43668:SF4">
    <property type="entry name" value="ALLANTOINASE"/>
    <property type="match status" value="1"/>
</dbReference>
<dbReference type="PANTHER" id="PTHR43668">
    <property type="entry name" value="ALLANTOINASE"/>
    <property type="match status" value="1"/>
</dbReference>
<dbReference type="Proteomes" id="UP000005697">
    <property type="component" value="Unassembled WGS sequence"/>
</dbReference>
<dbReference type="GO" id="GO:0004038">
    <property type="term" value="F:allantoinase activity"/>
    <property type="evidence" value="ECO:0007669"/>
    <property type="project" value="TreeGrafter"/>
</dbReference>
<dbReference type="InterPro" id="IPR002195">
    <property type="entry name" value="Dihydroorotase_CS"/>
</dbReference>
<dbReference type="Gene3D" id="3.20.20.140">
    <property type="entry name" value="Metal-dependent hydrolases"/>
    <property type="match status" value="1"/>
</dbReference>
<comment type="function">
    <text evidence="2">Catalyzes the reversible cyclization of carbamoyl aspartate to dihydroorotate.</text>
</comment>
<dbReference type="OrthoDB" id="9765462at2"/>
<dbReference type="PROSITE" id="PS00483">
    <property type="entry name" value="DIHYDROOROTASE_2"/>
    <property type="match status" value="1"/>
</dbReference>
<evidence type="ECO:0000256" key="2">
    <source>
        <dbReference type="ARBA" id="ARBA00002368"/>
    </source>
</evidence>
<dbReference type="InterPro" id="IPR032466">
    <property type="entry name" value="Metal_Hydrolase"/>
</dbReference>
<proteinExistence type="inferred from homology"/>
<comment type="similarity">
    <text evidence="3">Belongs to the metallo-dependent hydrolases superfamily. DHOase family. Class I DHOase subfamily.</text>
</comment>
<sequence>MRKLIQGGTIVNEGRSFIGSLVIEDDCIADIMAGTQQPRGSFDETVNATGCFVLPGVIDDHVHFREPGLTEKADIESESRAAAYGGVTSYFEMPNTLPQTTTPEALHDKWERAGRTSHVNYSFFFGATNANSGLFPLLDTHTVPGIKLFMGASTGNMLVDRREALEQIFRVAAELGLPVMTHCEDTGIINANMKAARERFGDDPAIIHHGEIRSAEACLASSRLAVELARKYRTHLHIAHISTAGELSLANRPEDEGRITLEAVLAHIVFSDRDYLTKEALIKCNPAVKTAADQAAIRRALADGRIAVVGTDHAPHLPAQKQGGCTKAASGMPMVQFSLVTMLELVDQGVLGIERMVELMAHAPARLFHVDRRGFLRKGYKADLVVVSPRQPWTVDRKCIQSKCKWSPMEGHTYRWRVLHTFCNGHHLLNDGLLDGTVRGEQITFRHGQEAGRSAGHGL</sequence>
<dbReference type="EC" id="3.5.2.3" evidence="7"/>
<dbReference type="EMBL" id="AEWX01000009">
    <property type="protein sequence ID" value="EGC20797.1"/>
    <property type="molecule type" value="Genomic_DNA"/>
</dbReference>
<name>F0F535_9BACT</name>
<dbReference type="InterPro" id="IPR011059">
    <property type="entry name" value="Metal-dep_hydrolase_composite"/>
</dbReference>
<evidence type="ECO:0000256" key="5">
    <source>
        <dbReference type="ARBA" id="ARBA00022801"/>
    </source>
</evidence>
<dbReference type="SUPFAM" id="SSF51338">
    <property type="entry name" value="Composite domain of metallo-dependent hydrolases"/>
    <property type="match status" value="1"/>
</dbReference>